<evidence type="ECO:0000256" key="10">
    <source>
        <dbReference type="SAM" id="Phobius"/>
    </source>
</evidence>
<dbReference type="Pfam" id="PF00209">
    <property type="entry name" value="SNF"/>
    <property type="match status" value="1"/>
</dbReference>
<dbReference type="OrthoDB" id="6581954at2759"/>
<reference evidence="11" key="1">
    <citation type="submission" date="2021-10" db="EMBL/GenBank/DDBJ databases">
        <title>Tropical sea cucumber genome reveals ecological adaptation and Cuvierian tubules defense mechanism.</title>
        <authorList>
            <person name="Chen T."/>
        </authorList>
    </citation>
    <scope>NUCLEOTIDE SEQUENCE</scope>
    <source>
        <strain evidence="11">Nanhai2018</strain>
        <tissue evidence="11">Muscle</tissue>
    </source>
</reference>
<dbReference type="SUPFAM" id="SSF161070">
    <property type="entry name" value="SNF-like"/>
    <property type="match status" value="1"/>
</dbReference>
<feature type="transmembrane region" description="Helical" evidence="10">
    <location>
        <begin position="569"/>
        <end position="591"/>
    </location>
</feature>
<feature type="transmembrane region" description="Helical" evidence="10">
    <location>
        <begin position="483"/>
        <end position="506"/>
    </location>
</feature>
<feature type="binding site" evidence="6">
    <location>
        <position position="38"/>
    </location>
    <ligand>
        <name>Na(+)</name>
        <dbReference type="ChEBI" id="CHEBI:29101"/>
        <label>1</label>
    </ligand>
</feature>
<feature type="binding site" evidence="6">
    <location>
        <position position="316"/>
    </location>
    <ligand>
        <name>Na(+)</name>
        <dbReference type="ChEBI" id="CHEBI:29101"/>
        <label>1</label>
    </ligand>
</feature>
<comment type="similarity">
    <text evidence="8">Belongs to the sodium:neurotransmitter symporter (SNF) (TC 2.A.22) family.</text>
</comment>
<accession>A0A9Q1C3K0</accession>
<feature type="transmembrane region" description="Helical" evidence="10">
    <location>
        <begin position="309"/>
        <end position="330"/>
    </location>
</feature>
<evidence type="ECO:0000256" key="8">
    <source>
        <dbReference type="RuleBase" id="RU003732"/>
    </source>
</evidence>
<feature type="transmembrane region" description="Helical" evidence="10">
    <location>
        <begin position="342"/>
        <end position="365"/>
    </location>
</feature>
<keyword evidence="2 8" id="KW-0813">Transport</keyword>
<feature type="transmembrane region" description="Helical" evidence="10">
    <location>
        <begin position="101"/>
        <end position="128"/>
    </location>
</feature>
<keyword evidence="5 10" id="KW-0472">Membrane</keyword>
<keyword evidence="4 10" id="KW-1133">Transmembrane helix</keyword>
<dbReference type="PROSITE" id="PS00754">
    <property type="entry name" value="NA_NEUROTRAN_SYMP_2"/>
    <property type="match status" value="1"/>
</dbReference>
<evidence type="ECO:0000256" key="9">
    <source>
        <dbReference type="SAM" id="MobiDB-lite"/>
    </source>
</evidence>
<dbReference type="AlphaFoldDB" id="A0A9Q1C3K0"/>
<dbReference type="InterPro" id="IPR000175">
    <property type="entry name" value="Na/ntran_symport"/>
</dbReference>
<feature type="compositionally biased region" description="Polar residues" evidence="9">
    <location>
        <begin position="639"/>
        <end position="664"/>
    </location>
</feature>
<evidence type="ECO:0000256" key="5">
    <source>
        <dbReference type="ARBA" id="ARBA00023136"/>
    </source>
</evidence>
<comment type="caution">
    <text evidence="11">The sequence shown here is derived from an EMBL/GenBank/DDBJ whole genome shotgun (WGS) entry which is preliminary data.</text>
</comment>
<feature type="binding site" evidence="6">
    <location>
        <position position="423"/>
    </location>
    <ligand>
        <name>Na(+)</name>
        <dbReference type="ChEBI" id="CHEBI:29101"/>
        <label>1</label>
    </ligand>
</feature>
<keyword evidence="12" id="KW-1185">Reference proteome</keyword>
<comment type="subcellular location">
    <subcellularLocation>
        <location evidence="1">Membrane</location>
        <topology evidence="1">Multi-pass membrane protein</topology>
    </subcellularLocation>
</comment>
<feature type="binding site" evidence="6">
    <location>
        <position position="37"/>
    </location>
    <ligand>
        <name>Na(+)</name>
        <dbReference type="ChEBI" id="CHEBI:29101"/>
        <label>1</label>
    </ligand>
</feature>
<feature type="transmembrane region" description="Helical" evidence="10">
    <location>
        <begin position="29"/>
        <end position="47"/>
    </location>
</feature>
<evidence type="ECO:0000256" key="2">
    <source>
        <dbReference type="ARBA" id="ARBA00022448"/>
    </source>
</evidence>
<dbReference type="GO" id="GO:0015375">
    <property type="term" value="F:glycine:sodium symporter activity"/>
    <property type="evidence" value="ECO:0007669"/>
    <property type="project" value="TreeGrafter"/>
</dbReference>
<dbReference type="PANTHER" id="PTHR11616">
    <property type="entry name" value="SODIUM/CHLORIDE DEPENDENT TRANSPORTER"/>
    <property type="match status" value="1"/>
</dbReference>
<evidence type="ECO:0000256" key="4">
    <source>
        <dbReference type="ARBA" id="ARBA00022989"/>
    </source>
</evidence>
<feature type="disulfide bond" evidence="7">
    <location>
        <begin position="140"/>
        <end position="149"/>
    </location>
</feature>
<keyword evidence="7" id="KW-1015">Disulfide bond</keyword>
<evidence type="ECO:0000256" key="7">
    <source>
        <dbReference type="PIRSR" id="PIRSR600175-2"/>
    </source>
</evidence>
<proteinExistence type="inferred from homology"/>
<feature type="region of interest" description="Disordered" evidence="9">
    <location>
        <begin position="637"/>
        <end position="680"/>
    </location>
</feature>
<dbReference type="Proteomes" id="UP001152320">
    <property type="component" value="Chromosome 7"/>
</dbReference>
<dbReference type="InterPro" id="IPR037272">
    <property type="entry name" value="SNS_sf"/>
</dbReference>
<protein>
    <recommendedName>
        <fullName evidence="8">Transporter</fullName>
    </recommendedName>
</protein>
<dbReference type="EMBL" id="JAIZAY010000007">
    <property type="protein sequence ID" value="KAJ8038598.1"/>
    <property type="molecule type" value="Genomic_DNA"/>
</dbReference>
<keyword evidence="6" id="KW-0915">Sodium</keyword>
<sequence length="680" mass="76717">MATRLSRTTLAFKGDENEARGNWGNKADFILSCLGYAVGLGNVWRFPYLTYENGGGAFLIPYFIMLALAGLPLFFLEVSFGQYCSEGPIKAWRALPMMRGVAFGMLVTSAVVSISYNIVITYCIRYLVASFTVKLPWTDCDNEWNTKYCSLKFGDCKDAGLVFLENGTCVEPETLTDQELNYFRVEQLDAGNYSLENLRDPLAQYRVRPSEEYWTLEVRKEASSIGETGGIVWELALCLVVAWLIIFFGLIKGVKSSGKAVYVTATFPYLVLVILLVLGLTLPGHQKGIEFFVTPRLEKLSDPQVWLDAAVQIFYSLSAAAGGLITLASYNKFHNNCYFDSMFIAIANCCTSVFAGFVIFSIVGFMAHELNQPIENVVDQVQHTLYFYVTGYGLVFIAFPEAVARLPVPPIWSVLFFLMLITLGVDGEFATVETISTAIVDEFPDILRPRKTWVVAGLCLIGYLIGLLCVTEAGPYWADMFDLYGVTFNLLLFAWFECVGLSWIYGIKRFQNDLRSMIGDGPVNFPLFYWWLLNWSAITPAALTFVFVFNIANWSDPEHNGPFPPWARAIGWLITLVTLIWIPLVWIYEFLRTPGSVYQRWRAMSTPRPEWGPAVGKFRQYAWHVHLRNGTTMGGDLQISPTSGNHINQDDSNNTENQEQNDYETQSKDKYFVNSTYTAE</sequence>
<keyword evidence="3 8" id="KW-0812">Transmembrane</keyword>
<feature type="transmembrane region" description="Helical" evidence="10">
    <location>
        <begin position="453"/>
        <end position="477"/>
    </location>
</feature>
<keyword evidence="6" id="KW-0479">Metal-binding</keyword>
<dbReference type="PRINTS" id="PR00176">
    <property type="entry name" value="NANEUSMPORT"/>
</dbReference>
<evidence type="ECO:0000256" key="6">
    <source>
        <dbReference type="PIRSR" id="PIRSR600175-1"/>
    </source>
</evidence>
<evidence type="ECO:0000313" key="12">
    <source>
        <dbReference type="Proteomes" id="UP001152320"/>
    </source>
</evidence>
<organism evidence="11 12">
    <name type="scientific">Holothuria leucospilota</name>
    <name type="common">Black long sea cucumber</name>
    <name type="synonym">Mertensiothuria leucospilota</name>
    <dbReference type="NCBI Taxonomy" id="206669"/>
    <lineage>
        <taxon>Eukaryota</taxon>
        <taxon>Metazoa</taxon>
        <taxon>Echinodermata</taxon>
        <taxon>Eleutherozoa</taxon>
        <taxon>Echinozoa</taxon>
        <taxon>Holothuroidea</taxon>
        <taxon>Aspidochirotacea</taxon>
        <taxon>Aspidochirotida</taxon>
        <taxon>Holothuriidae</taxon>
        <taxon>Holothuria</taxon>
    </lineage>
</organism>
<dbReference type="PANTHER" id="PTHR11616:SF240">
    <property type="entry name" value="BLOATED TUBULES, ISOFORM B-RELATED"/>
    <property type="match status" value="1"/>
</dbReference>
<feature type="binding site" evidence="6">
    <location>
        <position position="42"/>
    </location>
    <ligand>
        <name>Na(+)</name>
        <dbReference type="ChEBI" id="CHEBI:29101"/>
        <label>1</label>
    </ligand>
</feature>
<dbReference type="GO" id="GO:0046872">
    <property type="term" value="F:metal ion binding"/>
    <property type="evidence" value="ECO:0007669"/>
    <property type="project" value="UniProtKB-KW"/>
</dbReference>
<feature type="transmembrane region" description="Helical" evidence="10">
    <location>
        <begin position="231"/>
        <end position="251"/>
    </location>
</feature>
<keyword evidence="8" id="KW-0769">Symport</keyword>
<evidence type="ECO:0000256" key="3">
    <source>
        <dbReference type="ARBA" id="ARBA00022692"/>
    </source>
</evidence>
<evidence type="ECO:0000256" key="1">
    <source>
        <dbReference type="ARBA" id="ARBA00004141"/>
    </source>
</evidence>
<feature type="binding site" evidence="6">
    <location>
        <position position="348"/>
    </location>
    <ligand>
        <name>Na(+)</name>
        <dbReference type="ChEBI" id="CHEBI:29101"/>
        <label>1</label>
    </ligand>
</feature>
<evidence type="ECO:0000313" key="11">
    <source>
        <dbReference type="EMBL" id="KAJ8038598.1"/>
    </source>
</evidence>
<feature type="binding site" evidence="6">
    <location>
        <position position="35"/>
    </location>
    <ligand>
        <name>Na(+)</name>
        <dbReference type="ChEBI" id="CHEBI:29101"/>
        <label>1</label>
    </ligand>
</feature>
<gene>
    <name evidence="11" type="ORF">HOLleu_16061</name>
</gene>
<dbReference type="GO" id="GO:0005886">
    <property type="term" value="C:plasma membrane"/>
    <property type="evidence" value="ECO:0007669"/>
    <property type="project" value="TreeGrafter"/>
</dbReference>
<feature type="transmembrane region" description="Helical" evidence="10">
    <location>
        <begin position="59"/>
        <end position="80"/>
    </location>
</feature>
<name>A0A9Q1C3K0_HOLLE</name>
<dbReference type="PROSITE" id="PS50267">
    <property type="entry name" value="NA_NEUROTRAN_SYMP_3"/>
    <property type="match status" value="1"/>
</dbReference>
<feature type="binding site" evidence="6">
    <location>
        <position position="426"/>
    </location>
    <ligand>
        <name>Na(+)</name>
        <dbReference type="ChEBI" id="CHEBI:29101"/>
        <label>1</label>
    </ligand>
</feature>
<feature type="transmembrane region" description="Helical" evidence="10">
    <location>
        <begin position="260"/>
        <end position="282"/>
    </location>
</feature>
<dbReference type="PROSITE" id="PS00610">
    <property type="entry name" value="NA_NEUROTRAN_SYMP_1"/>
    <property type="match status" value="1"/>
</dbReference>
<feature type="transmembrane region" description="Helical" evidence="10">
    <location>
        <begin position="527"/>
        <end position="549"/>
    </location>
</feature>